<keyword evidence="3" id="KW-0677">Repeat</keyword>
<gene>
    <name evidence="7" type="ORF">GTHE00462_LOCUS34740</name>
</gene>
<dbReference type="InterPro" id="IPR036356">
    <property type="entry name" value="ERp29_C_sf"/>
</dbReference>
<dbReference type="Pfam" id="PF00085">
    <property type="entry name" value="Thioredoxin"/>
    <property type="match status" value="1"/>
</dbReference>
<dbReference type="PANTHER" id="PTHR45672:SF3">
    <property type="entry name" value="THIOREDOXIN DOMAIN-CONTAINING PROTEIN 5"/>
    <property type="match status" value="1"/>
</dbReference>
<dbReference type="GO" id="GO:0005783">
    <property type="term" value="C:endoplasmic reticulum"/>
    <property type="evidence" value="ECO:0007669"/>
    <property type="project" value="TreeGrafter"/>
</dbReference>
<dbReference type="PANTHER" id="PTHR45672">
    <property type="entry name" value="PROTEIN DISULFIDE-ISOMERASE C17H9.14C-RELATED"/>
    <property type="match status" value="1"/>
</dbReference>
<dbReference type="SUPFAM" id="SSF47933">
    <property type="entry name" value="ERP29 C domain-like"/>
    <property type="match status" value="1"/>
</dbReference>
<dbReference type="SUPFAM" id="SSF52833">
    <property type="entry name" value="Thioredoxin-like"/>
    <property type="match status" value="1"/>
</dbReference>
<feature type="domain" description="Thioredoxin" evidence="6">
    <location>
        <begin position="1"/>
        <end position="130"/>
    </location>
</feature>
<accession>A0A7S4UP48</accession>
<dbReference type="NCBIfam" id="TIGR01126">
    <property type="entry name" value="pdi_dom"/>
    <property type="match status" value="1"/>
</dbReference>
<dbReference type="CDD" id="cd02961">
    <property type="entry name" value="PDI_a_family"/>
    <property type="match status" value="1"/>
</dbReference>
<evidence type="ECO:0000256" key="5">
    <source>
        <dbReference type="SAM" id="SignalP"/>
    </source>
</evidence>
<evidence type="ECO:0000259" key="6">
    <source>
        <dbReference type="PROSITE" id="PS51352"/>
    </source>
</evidence>
<dbReference type="PROSITE" id="PS51352">
    <property type="entry name" value="THIOREDOXIN_2"/>
    <property type="match status" value="1"/>
</dbReference>
<keyword evidence="2 5" id="KW-0732">Signal</keyword>
<dbReference type="EMBL" id="HBKN01044354">
    <property type="protein sequence ID" value="CAE2333585.1"/>
    <property type="molecule type" value="Transcribed_RNA"/>
</dbReference>
<organism evidence="7">
    <name type="scientific">Guillardia theta</name>
    <name type="common">Cryptophyte</name>
    <name type="synonym">Cryptomonas phi</name>
    <dbReference type="NCBI Taxonomy" id="55529"/>
    <lineage>
        <taxon>Eukaryota</taxon>
        <taxon>Cryptophyceae</taxon>
        <taxon>Pyrenomonadales</taxon>
        <taxon>Geminigeraceae</taxon>
        <taxon>Guillardia</taxon>
    </lineage>
</organism>
<comment type="similarity">
    <text evidence="1 4">Belongs to the protein disulfide isomerase family.</text>
</comment>
<evidence type="ECO:0000256" key="1">
    <source>
        <dbReference type="ARBA" id="ARBA00006347"/>
    </source>
</evidence>
<dbReference type="GO" id="GO:0003756">
    <property type="term" value="F:protein disulfide isomerase activity"/>
    <property type="evidence" value="ECO:0007669"/>
    <property type="project" value="InterPro"/>
</dbReference>
<reference evidence="7" key="1">
    <citation type="submission" date="2021-01" db="EMBL/GenBank/DDBJ databases">
        <authorList>
            <person name="Corre E."/>
            <person name="Pelletier E."/>
            <person name="Niang G."/>
            <person name="Scheremetjew M."/>
            <person name="Finn R."/>
            <person name="Kale V."/>
            <person name="Holt S."/>
            <person name="Cochrane G."/>
            <person name="Meng A."/>
            <person name="Brown T."/>
            <person name="Cohen L."/>
        </authorList>
    </citation>
    <scope>NUCLEOTIDE SEQUENCE</scope>
    <source>
        <strain evidence="7">CCMP 2712</strain>
    </source>
</reference>
<feature type="signal peptide" evidence="5">
    <location>
        <begin position="1"/>
        <end position="21"/>
    </location>
</feature>
<proteinExistence type="inferred from homology"/>
<dbReference type="GO" id="GO:0006457">
    <property type="term" value="P:protein folding"/>
    <property type="evidence" value="ECO:0007669"/>
    <property type="project" value="TreeGrafter"/>
</dbReference>
<dbReference type="PRINTS" id="PR00421">
    <property type="entry name" value="THIOREDOXIN"/>
</dbReference>
<name>A0A7S4UP48_GUITH</name>
<dbReference type="InterPro" id="IPR036249">
    <property type="entry name" value="Thioredoxin-like_sf"/>
</dbReference>
<evidence type="ECO:0000256" key="3">
    <source>
        <dbReference type="ARBA" id="ARBA00022737"/>
    </source>
</evidence>
<dbReference type="InterPro" id="IPR017937">
    <property type="entry name" value="Thioredoxin_CS"/>
</dbReference>
<dbReference type="InterPro" id="IPR005788">
    <property type="entry name" value="PDI_thioredoxin-like_dom"/>
</dbReference>
<protein>
    <recommendedName>
        <fullName evidence="6">Thioredoxin domain-containing protein</fullName>
    </recommendedName>
</protein>
<dbReference type="PROSITE" id="PS00194">
    <property type="entry name" value="THIOREDOXIN_1"/>
    <property type="match status" value="1"/>
</dbReference>
<dbReference type="InterPro" id="IPR013766">
    <property type="entry name" value="Thioredoxin_domain"/>
</dbReference>
<dbReference type="Gene3D" id="3.40.30.10">
    <property type="entry name" value="Glutaredoxin"/>
    <property type="match status" value="1"/>
</dbReference>
<evidence type="ECO:0000313" key="7">
    <source>
        <dbReference type="EMBL" id="CAE2333585.1"/>
    </source>
</evidence>
<dbReference type="InterPro" id="IPR051063">
    <property type="entry name" value="PDI"/>
</dbReference>
<feature type="chain" id="PRO_5030851238" description="Thioredoxin domain-containing protein" evidence="5">
    <location>
        <begin position="22"/>
        <end position="194"/>
    </location>
</feature>
<evidence type="ECO:0000256" key="2">
    <source>
        <dbReference type="ARBA" id="ARBA00022729"/>
    </source>
</evidence>
<dbReference type="AlphaFoldDB" id="A0A7S4UP48"/>
<evidence type="ECO:0000256" key="4">
    <source>
        <dbReference type="RuleBase" id="RU004208"/>
    </source>
</evidence>
<sequence>MASKWMLVTAAAAAMAGEAMGMPVVLDSKNFENEVFNSGKGSFIKFYAPWCGHCKAMKPAWDDLGKHYLASSSVLIGDVDCTQENELCSKYGVSGYPTIKYFPAGDKEGKPYNGGRSLDDLKKFTEDNLEVKCDVKDPKGCTDKEKKFIETMQAKSAEDRSKELTRLNGMAAGSMKPELKQWLFQRINILKQLA</sequence>